<evidence type="ECO:0008006" key="2">
    <source>
        <dbReference type="Google" id="ProtNLM"/>
    </source>
</evidence>
<evidence type="ECO:0000313" key="1">
    <source>
        <dbReference type="EMBL" id="GAG29209.1"/>
    </source>
</evidence>
<dbReference type="Gene3D" id="3.40.50.620">
    <property type="entry name" value="HUPs"/>
    <property type="match status" value="1"/>
</dbReference>
<reference evidence="1" key="1">
    <citation type="journal article" date="2014" name="Front. Microbiol.">
        <title>High frequency of phylogenetically diverse reductive dehalogenase-homologous genes in deep subseafloor sedimentary metagenomes.</title>
        <authorList>
            <person name="Kawai M."/>
            <person name="Futagami T."/>
            <person name="Toyoda A."/>
            <person name="Takaki Y."/>
            <person name="Nishi S."/>
            <person name="Hori S."/>
            <person name="Arai W."/>
            <person name="Tsubouchi T."/>
            <person name="Morono Y."/>
            <person name="Uchiyama I."/>
            <person name="Ito T."/>
            <person name="Fujiyama A."/>
            <person name="Inagaki F."/>
            <person name="Takami H."/>
        </authorList>
    </citation>
    <scope>NUCLEOTIDE SEQUENCE</scope>
    <source>
        <strain evidence="1">Expedition CK06-06</strain>
    </source>
</reference>
<comment type="caution">
    <text evidence="1">The sequence shown here is derived from an EMBL/GenBank/DDBJ whole genome shotgun (WGS) entry which is preliminary data.</text>
</comment>
<dbReference type="PANTHER" id="PTHR43284">
    <property type="entry name" value="ASPARAGINE SYNTHETASE (GLUTAMINE-HYDROLYZING)"/>
    <property type="match status" value="1"/>
</dbReference>
<feature type="non-terminal residue" evidence="1">
    <location>
        <position position="1"/>
    </location>
</feature>
<organism evidence="1">
    <name type="scientific">marine sediment metagenome</name>
    <dbReference type="NCBI Taxonomy" id="412755"/>
    <lineage>
        <taxon>unclassified sequences</taxon>
        <taxon>metagenomes</taxon>
        <taxon>ecological metagenomes</taxon>
    </lineage>
</organism>
<accession>X0WDZ7</accession>
<protein>
    <recommendedName>
        <fullName evidence="2">Glutamine amidotransferase type-2 domain-containing protein</fullName>
    </recommendedName>
</protein>
<dbReference type="AlphaFoldDB" id="X0WDZ7"/>
<sequence>DDEYGVETAWHDRVSRVDLTRYPQYPVKIYDSDRHLFIVEGRLHDIHGKQPLDTLRELVDDLRPAEPSTNPHIRKWLLEQDGEFNVLVRDKSGERWAFINDILGRLPVYFCQDSRCSCLSRELRFVARLFGLTALDRRATAEYLLFGYPLGERTLLEDVRRLPGGTLLQWSDNDPGAARHTYGPFDFSRKRSVARADEAAGELADLFVQASGRQADQKQAAILSFSGGLDSRAVAAGLARAG</sequence>
<dbReference type="PANTHER" id="PTHR43284:SF1">
    <property type="entry name" value="ASPARAGINE SYNTHETASE"/>
    <property type="match status" value="1"/>
</dbReference>
<dbReference type="InterPro" id="IPR029055">
    <property type="entry name" value="Ntn_hydrolases_N"/>
</dbReference>
<dbReference type="SUPFAM" id="SSF56235">
    <property type="entry name" value="N-terminal nucleophile aminohydrolases (Ntn hydrolases)"/>
    <property type="match status" value="1"/>
</dbReference>
<proteinExistence type="predicted"/>
<dbReference type="SUPFAM" id="SSF52402">
    <property type="entry name" value="Adenine nucleotide alpha hydrolases-like"/>
    <property type="match status" value="1"/>
</dbReference>
<feature type="non-terminal residue" evidence="1">
    <location>
        <position position="242"/>
    </location>
</feature>
<name>X0WDZ7_9ZZZZ</name>
<dbReference type="InterPro" id="IPR014729">
    <property type="entry name" value="Rossmann-like_a/b/a_fold"/>
</dbReference>
<dbReference type="EMBL" id="BARS01049045">
    <property type="protein sequence ID" value="GAG29209.1"/>
    <property type="molecule type" value="Genomic_DNA"/>
</dbReference>
<dbReference type="InterPro" id="IPR051786">
    <property type="entry name" value="ASN_synthetase/amidase"/>
</dbReference>
<gene>
    <name evidence="1" type="ORF">S01H1_73404</name>
</gene>
<dbReference type="Gene3D" id="3.60.20.10">
    <property type="entry name" value="Glutamine Phosphoribosylpyrophosphate, subunit 1, domain 1"/>
    <property type="match status" value="1"/>
</dbReference>